<dbReference type="RefSeq" id="WP_188796083.1">
    <property type="nucleotide sequence ID" value="NZ_BMIZ01000001.1"/>
</dbReference>
<dbReference type="Proteomes" id="UP000663181">
    <property type="component" value="Chromosome"/>
</dbReference>
<keyword evidence="3" id="KW-1185">Reference proteome</keyword>
<evidence type="ECO:0000259" key="1">
    <source>
        <dbReference type="Pfam" id="PF03485"/>
    </source>
</evidence>
<feature type="domain" description="Arginyl tRNA synthetase N-terminal" evidence="1">
    <location>
        <begin position="7"/>
        <end position="73"/>
    </location>
</feature>
<proteinExistence type="predicted"/>
<evidence type="ECO:0000313" key="2">
    <source>
        <dbReference type="EMBL" id="QRN53819.1"/>
    </source>
</evidence>
<dbReference type="InterPro" id="IPR036695">
    <property type="entry name" value="Arg-tRNA-synth_N_sf"/>
</dbReference>
<reference evidence="2 3" key="1">
    <citation type="submission" date="2020-10" db="EMBL/GenBank/DDBJ databases">
        <title>Phylogeny of dyella-like bacteria.</title>
        <authorList>
            <person name="Fu J."/>
        </authorList>
    </citation>
    <scope>NUCLEOTIDE SEQUENCE [LARGE SCALE GENOMIC DNA]</scope>
    <source>
        <strain evidence="2 3">DHOB09</strain>
    </source>
</reference>
<evidence type="ECO:0000313" key="3">
    <source>
        <dbReference type="Proteomes" id="UP000663181"/>
    </source>
</evidence>
<sequence>MFHALSAQIDAILCDAFQALNLPIIHARAAPCSRPELADFQCNGAMPAAKAVGRMLRDITETMTTHRRARATFSRALLLHDLRLDV</sequence>
<dbReference type="EMBL" id="CP064030">
    <property type="protein sequence ID" value="QRN53819.1"/>
    <property type="molecule type" value="Genomic_DNA"/>
</dbReference>
<accession>A0ABX7GU30</accession>
<organism evidence="2 3">
    <name type="scientific">Dyella caseinilytica</name>
    <dbReference type="NCBI Taxonomy" id="1849581"/>
    <lineage>
        <taxon>Bacteria</taxon>
        <taxon>Pseudomonadati</taxon>
        <taxon>Pseudomonadota</taxon>
        <taxon>Gammaproteobacteria</taxon>
        <taxon>Lysobacterales</taxon>
        <taxon>Rhodanobacteraceae</taxon>
        <taxon>Dyella</taxon>
    </lineage>
</organism>
<dbReference type="Pfam" id="PF03485">
    <property type="entry name" value="Arg_tRNA_synt_N"/>
    <property type="match status" value="1"/>
</dbReference>
<dbReference type="InterPro" id="IPR005148">
    <property type="entry name" value="Arg-tRNA-synth_N"/>
</dbReference>
<name>A0ABX7GU30_9GAMM</name>
<gene>
    <name evidence="2" type="ORF">ISN74_20900</name>
</gene>
<protein>
    <recommendedName>
        <fullName evidence="1">Arginyl tRNA synthetase N-terminal domain-containing protein</fullName>
    </recommendedName>
</protein>
<dbReference type="Gene3D" id="3.30.1360.70">
    <property type="entry name" value="Arginyl tRNA synthetase N-terminal domain"/>
    <property type="match status" value="1"/>
</dbReference>